<feature type="domain" description="ABC transmembrane type-1" evidence="9">
    <location>
        <begin position="22"/>
        <end position="297"/>
    </location>
</feature>
<sequence>MKKTRDDLRAALMLQRGTFVSVGVFSAVINLLMLVPALYMLQVYDRVLASGNGVTLLMLTVIALGLYALMAALDWLRGLLVIRVGEALDQQLGERVYDAAGQHGLQGGNVSSAQALSDLNQLRQFFAGSALFAFFDAPWAPLYLIVLFLFHPLLGALALLGALVLLALAFVNERWSRAPLNEASALSINAGRLAQEHWRGAATIKALGMGGRLRRRWRELQDGYVDHQHLASERSVLISAVTRALRLALQSLMLGAGAWLAIHGQISAGMMVAGSILVGRMLAPVEQVVGAWRQWSGTRIAVNRLQALLQAHPRPERGLSLPRPQGALMVEGLTLMPPGAERPSLANVRFELTPGEVLGVVGPSGSGKSSLARALVGLWRPRAGKVRLDGADLHGWPADELGPAIGYLPQEVDLFAGTVAENIARFGELTGGAQQAVIDAARRAGVHDMILRLPQGYDTVLGEDGGGLSGGQKQRVALARALYGEPALLVLDEPNANLDDVGEAALAETLKAWKAQGRTVVLITHRAAVLAVTDKVLVLKDGVMRKFGVTAEVMGQRRPAAKPAPRVSYSFGAEGGGA</sequence>
<dbReference type="PROSITE" id="PS00211">
    <property type="entry name" value="ABC_TRANSPORTER_1"/>
    <property type="match status" value="1"/>
</dbReference>
<dbReference type="Gene3D" id="3.40.50.300">
    <property type="entry name" value="P-loop containing nucleotide triphosphate hydrolases"/>
    <property type="match status" value="1"/>
</dbReference>
<feature type="transmembrane region" description="Helical" evidence="7">
    <location>
        <begin position="20"/>
        <end position="41"/>
    </location>
</feature>
<keyword evidence="4" id="KW-0067">ATP-binding</keyword>
<dbReference type="InterPro" id="IPR011527">
    <property type="entry name" value="ABC1_TM_dom"/>
</dbReference>
<dbReference type="Proteomes" id="UP000771797">
    <property type="component" value="Unassembled WGS sequence"/>
</dbReference>
<dbReference type="InterPro" id="IPR017871">
    <property type="entry name" value="ABC_transporter-like_CS"/>
</dbReference>
<dbReference type="PANTHER" id="PTHR24221">
    <property type="entry name" value="ATP-BINDING CASSETTE SUB-FAMILY B"/>
    <property type="match status" value="1"/>
</dbReference>
<keyword evidence="5 7" id="KW-1133">Transmembrane helix</keyword>
<gene>
    <name evidence="10" type="ORF">A6D6_01269</name>
</gene>
<feature type="transmembrane region" description="Helical" evidence="7">
    <location>
        <begin position="53"/>
        <end position="73"/>
    </location>
</feature>
<feature type="transmembrane region" description="Helical" evidence="7">
    <location>
        <begin position="152"/>
        <end position="171"/>
    </location>
</feature>
<dbReference type="PROSITE" id="PS50893">
    <property type="entry name" value="ABC_TRANSPORTER_2"/>
    <property type="match status" value="1"/>
</dbReference>
<dbReference type="InterPro" id="IPR039421">
    <property type="entry name" value="Type_1_exporter"/>
</dbReference>
<dbReference type="PROSITE" id="PS50929">
    <property type="entry name" value="ABC_TM1F"/>
    <property type="match status" value="1"/>
</dbReference>
<dbReference type="InterPro" id="IPR010128">
    <property type="entry name" value="ATPase_T1SS_PrtD-like"/>
</dbReference>
<comment type="caution">
    <text evidence="10">The sequence shown here is derived from an EMBL/GenBank/DDBJ whole genome shotgun (WGS) entry which is preliminary data.</text>
</comment>
<dbReference type="RefSeq" id="WP_159660251.1">
    <property type="nucleotide sequence ID" value="NZ_AQPF01000006.1"/>
</dbReference>
<dbReference type="Pfam" id="PF00005">
    <property type="entry name" value="ABC_tran"/>
    <property type="match status" value="1"/>
</dbReference>
<dbReference type="Gene3D" id="1.20.1560.10">
    <property type="entry name" value="ABC transporter type 1, transmembrane domain"/>
    <property type="match status" value="1"/>
</dbReference>
<evidence type="ECO:0000256" key="7">
    <source>
        <dbReference type="SAM" id="Phobius"/>
    </source>
</evidence>
<comment type="subcellular location">
    <subcellularLocation>
        <location evidence="1">Cell membrane</location>
        <topology evidence="1">Multi-pass membrane protein</topology>
    </subcellularLocation>
</comment>
<evidence type="ECO:0000313" key="11">
    <source>
        <dbReference type="Proteomes" id="UP000771797"/>
    </source>
</evidence>
<keyword evidence="3" id="KW-0547">Nucleotide-binding</keyword>
<evidence type="ECO:0000256" key="5">
    <source>
        <dbReference type="ARBA" id="ARBA00022989"/>
    </source>
</evidence>
<dbReference type="InterPro" id="IPR027417">
    <property type="entry name" value="P-loop_NTPase"/>
</dbReference>
<feature type="domain" description="ABC transporter" evidence="8">
    <location>
        <begin position="328"/>
        <end position="566"/>
    </location>
</feature>
<dbReference type="InterPro" id="IPR047957">
    <property type="entry name" value="ABC_AprD-like_6TM"/>
</dbReference>
<keyword evidence="11" id="KW-1185">Reference proteome</keyword>
<keyword evidence="6 7" id="KW-0472">Membrane</keyword>
<dbReference type="SMART" id="SM00382">
    <property type="entry name" value="AAA"/>
    <property type="match status" value="1"/>
</dbReference>
<dbReference type="EMBL" id="AQPF01000006">
    <property type="protein sequence ID" value="KAF0806905.1"/>
    <property type="molecule type" value="Genomic_DNA"/>
</dbReference>
<proteinExistence type="predicted"/>
<dbReference type="NCBIfam" id="TIGR01842">
    <property type="entry name" value="type_I_sec_PrtD"/>
    <property type="match status" value="1"/>
</dbReference>
<evidence type="ECO:0000256" key="6">
    <source>
        <dbReference type="ARBA" id="ARBA00023136"/>
    </source>
</evidence>
<evidence type="ECO:0000256" key="1">
    <source>
        <dbReference type="ARBA" id="ARBA00004651"/>
    </source>
</evidence>
<evidence type="ECO:0000259" key="9">
    <source>
        <dbReference type="PROSITE" id="PS50929"/>
    </source>
</evidence>
<dbReference type="SUPFAM" id="SSF52540">
    <property type="entry name" value="P-loop containing nucleoside triphosphate hydrolases"/>
    <property type="match status" value="1"/>
</dbReference>
<dbReference type="Pfam" id="PF00664">
    <property type="entry name" value="ABC_membrane"/>
    <property type="match status" value="1"/>
</dbReference>
<dbReference type="PANTHER" id="PTHR24221:SF248">
    <property type="entry name" value="ABC TRANSPORTER TRANSMEMBRANE REGION"/>
    <property type="match status" value="1"/>
</dbReference>
<evidence type="ECO:0000256" key="2">
    <source>
        <dbReference type="ARBA" id="ARBA00022692"/>
    </source>
</evidence>
<evidence type="ECO:0000259" key="8">
    <source>
        <dbReference type="PROSITE" id="PS50893"/>
    </source>
</evidence>
<dbReference type="InterPro" id="IPR036640">
    <property type="entry name" value="ABC1_TM_sf"/>
</dbReference>
<evidence type="ECO:0000256" key="4">
    <source>
        <dbReference type="ARBA" id="ARBA00022840"/>
    </source>
</evidence>
<feature type="transmembrane region" description="Helical" evidence="7">
    <location>
        <begin position="125"/>
        <end position="146"/>
    </location>
</feature>
<keyword evidence="2 7" id="KW-0812">Transmembrane</keyword>
<dbReference type="CDD" id="cd18586">
    <property type="entry name" value="ABC_6TM_PrtD_like"/>
    <property type="match status" value="1"/>
</dbReference>
<accession>A0ABQ6YBB5</accession>
<dbReference type="InterPro" id="IPR003439">
    <property type="entry name" value="ABC_transporter-like_ATP-bd"/>
</dbReference>
<reference evidence="10 11" key="1">
    <citation type="submission" date="2012-09" db="EMBL/GenBank/DDBJ databases">
        <title>Genome Sequence of alkane-degrading Bacterium Alcanivorax sp. 6-D-6.</title>
        <authorList>
            <person name="Lai Q."/>
            <person name="Shao Z."/>
        </authorList>
    </citation>
    <scope>NUCLEOTIDE SEQUENCE [LARGE SCALE GENOMIC DNA]</scope>
    <source>
        <strain evidence="10 11">6-D-6</strain>
    </source>
</reference>
<name>A0ABQ6YBB5_9GAMM</name>
<dbReference type="SUPFAM" id="SSF90123">
    <property type="entry name" value="ABC transporter transmembrane region"/>
    <property type="match status" value="1"/>
</dbReference>
<evidence type="ECO:0000313" key="10">
    <source>
        <dbReference type="EMBL" id="KAF0806905.1"/>
    </source>
</evidence>
<protein>
    <submittedName>
        <fullName evidence="10">Type I secretion system ATPase, PrtD</fullName>
    </submittedName>
</protein>
<evidence type="ECO:0000256" key="3">
    <source>
        <dbReference type="ARBA" id="ARBA00022741"/>
    </source>
</evidence>
<organism evidence="10 11">
    <name type="scientific">Alcanivorax xiamenensis</name>
    <dbReference type="NCBI Taxonomy" id="1177156"/>
    <lineage>
        <taxon>Bacteria</taxon>
        <taxon>Pseudomonadati</taxon>
        <taxon>Pseudomonadota</taxon>
        <taxon>Gammaproteobacteria</taxon>
        <taxon>Oceanospirillales</taxon>
        <taxon>Alcanivoracaceae</taxon>
        <taxon>Alcanivorax</taxon>
    </lineage>
</organism>
<dbReference type="InterPro" id="IPR003593">
    <property type="entry name" value="AAA+_ATPase"/>
</dbReference>